<organism evidence="5">
    <name type="scientific">Thermodesulfobium narugense</name>
    <dbReference type="NCBI Taxonomy" id="184064"/>
    <lineage>
        <taxon>Bacteria</taxon>
        <taxon>Pseudomonadati</taxon>
        <taxon>Thermodesulfobiota</taxon>
        <taxon>Thermodesulfobiia</taxon>
        <taxon>Thermodesulfobiales</taxon>
        <taxon>Thermodesulfobiaceae</taxon>
        <taxon>Thermodesulfobium</taxon>
    </lineage>
</organism>
<dbReference type="AlphaFoldDB" id="A0A7C5KEK1"/>
<comment type="similarity">
    <text evidence="1">Belongs to the glycosyltransferase 2 family.</text>
</comment>
<feature type="domain" description="Glycosyltransferase 2-like" evidence="4">
    <location>
        <begin position="121"/>
        <end position="284"/>
    </location>
</feature>
<accession>A0A7C5KEK1</accession>
<dbReference type="Pfam" id="PF00535">
    <property type="entry name" value="Glycos_transf_2"/>
    <property type="match status" value="1"/>
</dbReference>
<gene>
    <name evidence="5" type="ORF">ENL70_06830</name>
</gene>
<dbReference type="InterPro" id="IPR001173">
    <property type="entry name" value="Glyco_trans_2-like"/>
</dbReference>
<evidence type="ECO:0000256" key="3">
    <source>
        <dbReference type="ARBA" id="ARBA00022679"/>
    </source>
</evidence>
<dbReference type="PANTHER" id="PTHR43179">
    <property type="entry name" value="RHAMNOSYLTRANSFERASE WBBL"/>
    <property type="match status" value="1"/>
</dbReference>
<dbReference type="EMBL" id="DRUY01000232">
    <property type="protein sequence ID" value="HHI66243.1"/>
    <property type="molecule type" value="Genomic_DNA"/>
</dbReference>
<protein>
    <submittedName>
        <fullName evidence="5">Glycosyltransferase family 2 protein</fullName>
    </submittedName>
</protein>
<dbReference type="CDD" id="cd00761">
    <property type="entry name" value="Glyco_tranf_GTA_type"/>
    <property type="match status" value="1"/>
</dbReference>
<evidence type="ECO:0000256" key="2">
    <source>
        <dbReference type="ARBA" id="ARBA00022676"/>
    </source>
</evidence>
<name>A0A7C5KEK1_9BACT</name>
<sequence>MLEIWEYGDWELMSSIEKNLANVRYRSLLSPYVAWICFRAVEYDIAEKWLSFVSSDSFLTFNLRAEMAIQSNDLEKAVDYWAQSLAEEPYQPWILYRLYELNQSKPRVNILNNKKIYVLFYTYNKRDSLVKTFESLMNSYIGDAKIIILNNGSTVFSPNQLEKDILNIAQGRSVSFIHLPVNIGAPAARNWLYHIPEVQQSDYLAFLDDDVYVPKDWLLTYVDDLESFPDTVVVGPMVVNPDPLFTPQWIYLYFLQTGDDKIRFTPIIPLPFDIGQYSLRRPCLCVMGCCHLFHTKRWQRFNLPDFDIRFSPSQVEDIEHNIQAWKCGGRVFFDGRVKVVHVQTSGKGLKKSVNDYGHIVGNHVKMEAKFIPEELVMISNKVTEADDAFWDIVFNEATKFIPMDILKILPYCWENRVV</sequence>
<evidence type="ECO:0000259" key="4">
    <source>
        <dbReference type="Pfam" id="PF00535"/>
    </source>
</evidence>
<evidence type="ECO:0000256" key="1">
    <source>
        <dbReference type="ARBA" id="ARBA00006739"/>
    </source>
</evidence>
<dbReference type="GO" id="GO:0016757">
    <property type="term" value="F:glycosyltransferase activity"/>
    <property type="evidence" value="ECO:0007669"/>
    <property type="project" value="UniProtKB-KW"/>
</dbReference>
<dbReference type="PANTHER" id="PTHR43179:SF12">
    <property type="entry name" value="GALACTOFURANOSYLTRANSFERASE GLFT2"/>
    <property type="match status" value="1"/>
</dbReference>
<dbReference type="Gene3D" id="3.90.550.10">
    <property type="entry name" value="Spore Coat Polysaccharide Biosynthesis Protein SpsA, Chain A"/>
    <property type="match status" value="1"/>
</dbReference>
<dbReference type="SUPFAM" id="SSF53448">
    <property type="entry name" value="Nucleotide-diphospho-sugar transferases"/>
    <property type="match status" value="1"/>
</dbReference>
<reference evidence="5" key="1">
    <citation type="journal article" date="2020" name="mSystems">
        <title>Genome- and Community-Level Interaction Insights into Carbon Utilization and Element Cycling Functions of Hydrothermarchaeota in Hydrothermal Sediment.</title>
        <authorList>
            <person name="Zhou Z."/>
            <person name="Liu Y."/>
            <person name="Xu W."/>
            <person name="Pan J."/>
            <person name="Luo Z.H."/>
            <person name="Li M."/>
        </authorList>
    </citation>
    <scope>NUCLEOTIDE SEQUENCE [LARGE SCALE GENOMIC DNA]</scope>
    <source>
        <strain evidence="5">SpSt-1019</strain>
    </source>
</reference>
<proteinExistence type="inferred from homology"/>
<keyword evidence="3 5" id="KW-0808">Transferase</keyword>
<dbReference type="InterPro" id="IPR029044">
    <property type="entry name" value="Nucleotide-diphossugar_trans"/>
</dbReference>
<evidence type="ECO:0000313" key="5">
    <source>
        <dbReference type="EMBL" id="HHI66243.1"/>
    </source>
</evidence>
<comment type="caution">
    <text evidence="5">The sequence shown here is derived from an EMBL/GenBank/DDBJ whole genome shotgun (WGS) entry which is preliminary data.</text>
</comment>
<keyword evidence="2" id="KW-0328">Glycosyltransferase</keyword>